<dbReference type="Proteomes" id="UP000295507">
    <property type="component" value="Unassembled WGS sequence"/>
</dbReference>
<protein>
    <submittedName>
        <fullName evidence="1">Uncharacterized protein</fullName>
    </submittedName>
</protein>
<evidence type="ECO:0000313" key="2">
    <source>
        <dbReference type="Proteomes" id="UP000295507"/>
    </source>
</evidence>
<sequence length="67" mass="7170">MNHCDGEAAAADFGRVNGTVIIATLSRPFLPPGLPQSVVRDRAPIGHRTIASTDLPVPRQKHSYPPV</sequence>
<dbReference type="EMBL" id="SMBK01000019">
    <property type="protein sequence ID" value="TCU32583.1"/>
    <property type="molecule type" value="Genomic_DNA"/>
</dbReference>
<reference evidence="1 2" key="1">
    <citation type="submission" date="2019-03" db="EMBL/GenBank/DDBJ databases">
        <title>Genomic Encyclopedia of Type Strains, Phase IV (KMG-V): Genome sequencing to study the core and pangenomes of soil and plant-associated prokaryotes.</title>
        <authorList>
            <person name="Whitman W."/>
        </authorList>
    </citation>
    <scope>NUCLEOTIDE SEQUENCE [LARGE SCALE GENOMIC DNA]</scope>
    <source>
        <strain evidence="1 2">IE4868</strain>
    </source>
</reference>
<organism evidence="1 2">
    <name type="scientific">Rhizobium azibense</name>
    <dbReference type="NCBI Taxonomy" id="1136135"/>
    <lineage>
        <taxon>Bacteria</taxon>
        <taxon>Pseudomonadati</taxon>
        <taxon>Pseudomonadota</taxon>
        <taxon>Alphaproteobacteria</taxon>
        <taxon>Hyphomicrobiales</taxon>
        <taxon>Rhizobiaceae</taxon>
        <taxon>Rhizobium/Agrobacterium group</taxon>
        <taxon>Rhizobium</taxon>
    </lineage>
</organism>
<accession>A0A4R3RAZ6</accession>
<evidence type="ECO:0000313" key="1">
    <source>
        <dbReference type="EMBL" id="TCU32583.1"/>
    </source>
</evidence>
<proteinExistence type="predicted"/>
<dbReference type="AlphaFoldDB" id="A0A4R3RAZ6"/>
<comment type="caution">
    <text evidence="1">The sequence shown here is derived from an EMBL/GenBank/DDBJ whole genome shotgun (WGS) entry which is preliminary data.</text>
</comment>
<gene>
    <name evidence="1" type="ORF">EV129_11930</name>
</gene>
<name>A0A4R3RAZ6_9HYPH</name>